<comment type="caution">
    <text evidence="2">The sequence shown here is derived from an EMBL/GenBank/DDBJ whole genome shotgun (WGS) entry which is preliminary data.</text>
</comment>
<gene>
    <name evidence="2" type="ORF">CLV27_1688</name>
</gene>
<keyword evidence="3" id="KW-1185">Reference proteome</keyword>
<dbReference type="Proteomes" id="UP000295777">
    <property type="component" value="Unassembled WGS sequence"/>
</dbReference>
<proteinExistence type="predicted"/>
<feature type="chain" id="PRO_5020249638" evidence="1">
    <location>
        <begin position="22"/>
        <end position="109"/>
    </location>
</feature>
<reference evidence="2 3" key="1">
    <citation type="submission" date="2019-03" db="EMBL/GenBank/DDBJ databases">
        <title>Genomic Encyclopedia of Archaeal and Bacterial Type Strains, Phase II (KMG-II): from individual species to whole genera.</title>
        <authorList>
            <person name="Goeker M."/>
        </authorList>
    </citation>
    <scope>NUCLEOTIDE SEQUENCE [LARGE SCALE GENOMIC DNA]</scope>
    <source>
        <strain evidence="2 3">DSM 24425</strain>
    </source>
</reference>
<evidence type="ECO:0000256" key="1">
    <source>
        <dbReference type="SAM" id="SignalP"/>
    </source>
</evidence>
<keyword evidence="1" id="KW-0732">Signal</keyword>
<dbReference type="EMBL" id="SMFV01000007">
    <property type="protein sequence ID" value="TCK02512.1"/>
    <property type="molecule type" value="Genomic_DNA"/>
</dbReference>
<dbReference type="OrthoDB" id="15048at2"/>
<accession>A0A4R1GE69</accession>
<evidence type="ECO:0000313" key="3">
    <source>
        <dbReference type="Proteomes" id="UP000295777"/>
    </source>
</evidence>
<dbReference type="RefSeq" id="WP_132527727.1">
    <property type="nucleotide sequence ID" value="NZ_SMFV01000007.1"/>
</dbReference>
<organism evidence="2 3">
    <name type="scientific">Phorcysia thermohydrogeniphila</name>
    <dbReference type="NCBI Taxonomy" id="936138"/>
    <lineage>
        <taxon>Bacteria</taxon>
        <taxon>Pseudomonadati</taxon>
        <taxon>Aquificota</taxon>
        <taxon>Aquificia</taxon>
        <taxon>Desulfurobacteriales</taxon>
        <taxon>Desulfurobacteriaceae</taxon>
        <taxon>Phorcysia</taxon>
    </lineage>
</organism>
<evidence type="ECO:0000313" key="2">
    <source>
        <dbReference type="EMBL" id="TCK02512.1"/>
    </source>
</evidence>
<sequence length="109" mass="12126">MKRYLGVVLGVALLSTSGALATHPDVTLKDQFENPVSESGLPVDVRKSCGSCHDVDYIATAYHFQQGRLVLLTKEIYEKNYYNKYGDTQFTNGLPKELTSLDMGMYGKL</sequence>
<feature type="signal peptide" evidence="1">
    <location>
        <begin position="1"/>
        <end position="21"/>
    </location>
</feature>
<protein>
    <submittedName>
        <fullName evidence="2">Uncharacterized protein</fullName>
    </submittedName>
</protein>
<dbReference type="AlphaFoldDB" id="A0A4R1GE69"/>
<name>A0A4R1GE69_9BACT</name>